<sequence length="197" mass="21312">MEDPSPDALSVDRPDTSGTAEFRPPATPRERGALLAALLLGILATAAARPFWAGSPRCLAVFGPAAALGLLLLDRRGVTTAGPDGIVNERFGTVRRTPWREVAGFEVRGTRSGRVVRVLRRDGRPLTLAAPVNGPLARDPAFGERLRTLQTLAAAYRHAPPGLRERSSRRIRPRTALLTLLALVPPAVSWTPWPQPW</sequence>
<dbReference type="Proteomes" id="UP001501231">
    <property type="component" value="Unassembled WGS sequence"/>
</dbReference>
<evidence type="ECO:0000256" key="1">
    <source>
        <dbReference type="SAM" id="MobiDB-lite"/>
    </source>
</evidence>
<protein>
    <recommendedName>
        <fullName evidence="4">PH domain-containing protein</fullName>
    </recommendedName>
</protein>
<dbReference type="RefSeq" id="WP_344590048.1">
    <property type="nucleotide sequence ID" value="NZ_BAAARW010000012.1"/>
</dbReference>
<organism evidence="2 3">
    <name type="scientific">Actinomadura vinacea</name>
    <dbReference type="NCBI Taxonomy" id="115336"/>
    <lineage>
        <taxon>Bacteria</taxon>
        <taxon>Bacillati</taxon>
        <taxon>Actinomycetota</taxon>
        <taxon>Actinomycetes</taxon>
        <taxon>Streptosporangiales</taxon>
        <taxon>Thermomonosporaceae</taxon>
        <taxon>Actinomadura</taxon>
    </lineage>
</organism>
<name>A0ABN3J444_9ACTN</name>
<dbReference type="EMBL" id="BAAARW010000012">
    <property type="protein sequence ID" value="GAA2420785.1"/>
    <property type="molecule type" value="Genomic_DNA"/>
</dbReference>
<gene>
    <name evidence="2" type="ORF">GCM10010191_35130</name>
</gene>
<evidence type="ECO:0000313" key="2">
    <source>
        <dbReference type="EMBL" id="GAA2420785.1"/>
    </source>
</evidence>
<accession>A0ABN3J444</accession>
<evidence type="ECO:0008006" key="4">
    <source>
        <dbReference type="Google" id="ProtNLM"/>
    </source>
</evidence>
<evidence type="ECO:0000313" key="3">
    <source>
        <dbReference type="Proteomes" id="UP001501231"/>
    </source>
</evidence>
<reference evidence="2 3" key="1">
    <citation type="journal article" date="2019" name="Int. J. Syst. Evol. Microbiol.">
        <title>The Global Catalogue of Microorganisms (GCM) 10K type strain sequencing project: providing services to taxonomists for standard genome sequencing and annotation.</title>
        <authorList>
            <consortium name="The Broad Institute Genomics Platform"/>
            <consortium name="The Broad Institute Genome Sequencing Center for Infectious Disease"/>
            <person name="Wu L."/>
            <person name="Ma J."/>
        </authorList>
    </citation>
    <scope>NUCLEOTIDE SEQUENCE [LARGE SCALE GENOMIC DNA]</scope>
    <source>
        <strain evidence="2 3">JCM 3325</strain>
    </source>
</reference>
<feature type="region of interest" description="Disordered" evidence="1">
    <location>
        <begin position="1"/>
        <end position="26"/>
    </location>
</feature>
<keyword evidence="3" id="KW-1185">Reference proteome</keyword>
<comment type="caution">
    <text evidence="2">The sequence shown here is derived from an EMBL/GenBank/DDBJ whole genome shotgun (WGS) entry which is preliminary data.</text>
</comment>
<proteinExistence type="predicted"/>